<dbReference type="InterPro" id="IPR050294">
    <property type="entry name" value="RnfB_subfamily"/>
</dbReference>
<dbReference type="GO" id="GO:0046872">
    <property type="term" value="F:metal ion binding"/>
    <property type="evidence" value="ECO:0007669"/>
    <property type="project" value="UniProtKB-KW"/>
</dbReference>
<evidence type="ECO:0000259" key="9">
    <source>
        <dbReference type="PROSITE" id="PS51379"/>
    </source>
</evidence>
<feature type="domain" description="4Fe-4S ferredoxin-type" evidence="9">
    <location>
        <begin position="171"/>
        <end position="200"/>
    </location>
</feature>
<dbReference type="InterPro" id="IPR000813">
    <property type="entry name" value="7Fe_ferredoxin"/>
</dbReference>
<keyword evidence="4" id="KW-0479">Metal-binding</keyword>
<feature type="domain" description="4Fe-4S ferredoxin-type" evidence="9">
    <location>
        <begin position="48"/>
        <end position="77"/>
    </location>
</feature>
<dbReference type="NCBIfam" id="NF007012">
    <property type="entry name" value="PRK09476.1"/>
    <property type="match status" value="1"/>
</dbReference>
<dbReference type="GO" id="GO:0051539">
    <property type="term" value="F:4 iron, 4 sulfur cluster binding"/>
    <property type="evidence" value="ECO:0007669"/>
    <property type="project" value="UniProtKB-KW"/>
</dbReference>
<dbReference type="Gene3D" id="3.30.70.20">
    <property type="match status" value="2"/>
</dbReference>
<evidence type="ECO:0000256" key="6">
    <source>
        <dbReference type="ARBA" id="ARBA00022982"/>
    </source>
</evidence>
<sequence length="252" mass="27397">MTNQTRRDVLKKGLQVAAVGVGAGLIWDLFLQKSAKAQGFVPRPPGALPPDQFETACSKCGLCVEACPYDTLKLARFNDIAAPGTPFFTPRDIPCYMCRDIPCVKACPSGALSHELTDITEAKMGVAAIDHYTCLSWQGLRCEICYRDCPEQNKAIVIVSQPRQISNHAMFVPEIHPDKCTGCGLCVHSCPTDKPSINIVDPDAFLGKIGDHYRLGWKEKLDARAVPDAPMTSKDGKPLPPGGLDFLNSELP</sequence>
<dbReference type="AlphaFoldDB" id="A0A6I3S2S4"/>
<dbReference type="InterPro" id="IPR004494">
    <property type="entry name" value="MauM_NapG"/>
</dbReference>
<feature type="domain" description="4Fe-4S ferredoxin-type" evidence="9">
    <location>
        <begin position="84"/>
        <end position="117"/>
    </location>
</feature>
<dbReference type="SUPFAM" id="SSF54862">
    <property type="entry name" value="4Fe-4S ferredoxins"/>
    <property type="match status" value="1"/>
</dbReference>
<dbReference type="PANTHER" id="PTHR42859:SF10">
    <property type="entry name" value="DIMETHYLSULFOXIDE REDUCTASE CHAIN B"/>
    <property type="match status" value="1"/>
</dbReference>
<keyword evidence="3" id="KW-0004">4Fe-4S</keyword>
<dbReference type="CDD" id="cd16373">
    <property type="entry name" value="DMSOR_beta_like"/>
    <property type="match status" value="1"/>
</dbReference>
<dbReference type="GO" id="GO:0009055">
    <property type="term" value="F:electron transfer activity"/>
    <property type="evidence" value="ECO:0007669"/>
    <property type="project" value="InterPro"/>
</dbReference>
<protein>
    <submittedName>
        <fullName evidence="10">Ferredoxin-type protein NapG</fullName>
    </submittedName>
</protein>
<organism evidence="10 11">
    <name type="scientific">Parasutterella excrementihominis</name>
    <dbReference type="NCBI Taxonomy" id="487175"/>
    <lineage>
        <taxon>Bacteria</taxon>
        <taxon>Pseudomonadati</taxon>
        <taxon>Pseudomonadota</taxon>
        <taxon>Betaproteobacteria</taxon>
        <taxon>Burkholderiales</taxon>
        <taxon>Sutterellaceae</taxon>
        <taxon>Parasutterella</taxon>
    </lineage>
</organism>
<dbReference type="Pfam" id="PF12838">
    <property type="entry name" value="Fer4_7"/>
    <property type="match status" value="2"/>
</dbReference>
<gene>
    <name evidence="10" type="primary">napG</name>
    <name evidence="10" type="ORF">GMD42_07330</name>
</gene>
<evidence type="ECO:0000256" key="2">
    <source>
        <dbReference type="ARBA" id="ARBA00022448"/>
    </source>
</evidence>
<evidence type="ECO:0000256" key="3">
    <source>
        <dbReference type="ARBA" id="ARBA00022485"/>
    </source>
</evidence>
<keyword evidence="6" id="KW-0249">Electron transport</keyword>
<evidence type="ECO:0000313" key="10">
    <source>
        <dbReference type="EMBL" id="MTU43435.1"/>
    </source>
</evidence>
<reference evidence="10 11" key="1">
    <citation type="journal article" date="2019" name="Nat. Med.">
        <title>A library of human gut bacterial isolates paired with longitudinal multiomics data enables mechanistic microbiome research.</title>
        <authorList>
            <person name="Poyet M."/>
            <person name="Groussin M."/>
            <person name="Gibbons S.M."/>
            <person name="Avila-Pacheco J."/>
            <person name="Jiang X."/>
            <person name="Kearney S.M."/>
            <person name="Perrotta A.R."/>
            <person name="Berdy B."/>
            <person name="Zhao S."/>
            <person name="Lieberman T.D."/>
            <person name="Swanson P.K."/>
            <person name="Smith M."/>
            <person name="Roesemann S."/>
            <person name="Alexander J.E."/>
            <person name="Rich S.A."/>
            <person name="Livny J."/>
            <person name="Vlamakis H."/>
            <person name="Clish C."/>
            <person name="Bullock K."/>
            <person name="Deik A."/>
            <person name="Scott J."/>
            <person name="Pierce K.A."/>
            <person name="Xavier R.J."/>
            <person name="Alm E.J."/>
        </authorList>
    </citation>
    <scope>NUCLEOTIDE SEQUENCE [LARGE SCALE GENOMIC DNA]</scope>
    <source>
        <strain evidence="10 11">BIOML-A2</strain>
    </source>
</reference>
<accession>A0A6I3S2S4</accession>
<dbReference type="GeneID" id="43348129"/>
<dbReference type="InterPro" id="IPR017900">
    <property type="entry name" value="4Fe4S_Fe_S_CS"/>
</dbReference>
<dbReference type="NCBIfam" id="TIGR00397">
    <property type="entry name" value="mauM_napG"/>
    <property type="match status" value="1"/>
</dbReference>
<dbReference type="RefSeq" id="WP_008810629.1">
    <property type="nucleotide sequence ID" value="NZ_CAJUON010000003.1"/>
</dbReference>
<keyword evidence="7" id="KW-0408">Iron</keyword>
<evidence type="ECO:0000256" key="1">
    <source>
        <dbReference type="ARBA" id="ARBA00001966"/>
    </source>
</evidence>
<dbReference type="PANTHER" id="PTHR42859">
    <property type="entry name" value="OXIDOREDUCTASE"/>
    <property type="match status" value="1"/>
</dbReference>
<dbReference type="PROSITE" id="PS51379">
    <property type="entry name" value="4FE4S_FER_2"/>
    <property type="match status" value="3"/>
</dbReference>
<keyword evidence="2" id="KW-0813">Transport</keyword>
<dbReference type="EMBL" id="WNCL01000018">
    <property type="protein sequence ID" value="MTU43435.1"/>
    <property type="molecule type" value="Genomic_DNA"/>
</dbReference>
<evidence type="ECO:0000256" key="4">
    <source>
        <dbReference type="ARBA" id="ARBA00022723"/>
    </source>
</evidence>
<name>A0A6I3S2S4_9BURK</name>
<dbReference type="InterPro" id="IPR006311">
    <property type="entry name" value="TAT_signal"/>
</dbReference>
<comment type="cofactor">
    <cofactor evidence="1">
        <name>[4Fe-4S] cluster</name>
        <dbReference type="ChEBI" id="CHEBI:49883"/>
    </cofactor>
</comment>
<evidence type="ECO:0000256" key="5">
    <source>
        <dbReference type="ARBA" id="ARBA00022737"/>
    </source>
</evidence>
<comment type="caution">
    <text evidence="10">The sequence shown here is derived from an EMBL/GenBank/DDBJ whole genome shotgun (WGS) entry which is preliminary data.</text>
</comment>
<dbReference type="Proteomes" id="UP000462362">
    <property type="component" value="Unassembled WGS sequence"/>
</dbReference>
<dbReference type="PROSITE" id="PS00198">
    <property type="entry name" value="4FE4S_FER_1"/>
    <property type="match status" value="2"/>
</dbReference>
<evidence type="ECO:0000256" key="7">
    <source>
        <dbReference type="ARBA" id="ARBA00023004"/>
    </source>
</evidence>
<keyword evidence="5" id="KW-0677">Repeat</keyword>
<dbReference type="InterPro" id="IPR017896">
    <property type="entry name" value="4Fe4S_Fe-S-bd"/>
</dbReference>
<dbReference type="PRINTS" id="PR00354">
    <property type="entry name" value="7FE8SFRDOXIN"/>
</dbReference>
<dbReference type="PROSITE" id="PS51318">
    <property type="entry name" value="TAT"/>
    <property type="match status" value="1"/>
</dbReference>
<keyword evidence="8" id="KW-0411">Iron-sulfur</keyword>
<proteinExistence type="predicted"/>
<evidence type="ECO:0000256" key="8">
    <source>
        <dbReference type="ARBA" id="ARBA00023014"/>
    </source>
</evidence>
<evidence type="ECO:0000313" key="11">
    <source>
        <dbReference type="Proteomes" id="UP000462362"/>
    </source>
</evidence>